<name>A0ABR1PUL2_9PEZI</name>
<keyword evidence="2" id="KW-1185">Reference proteome</keyword>
<evidence type="ECO:0000313" key="1">
    <source>
        <dbReference type="EMBL" id="KAK7938133.1"/>
    </source>
</evidence>
<dbReference type="Proteomes" id="UP001391051">
    <property type="component" value="Unassembled WGS sequence"/>
</dbReference>
<sequence length="155" mass="17587">MLLESDNLEIDTPTSDGQATLSWALSPHHGAPDFAALLLCKGAAIPQRRAQEILRFTQDVCNTTNMETVAGVLSENRLLARCFQVLYTYCVSGLREQQSEIANAFVQNAPDFIVDLVVKKNQYYAQLENQNLEDALHRSTIHQLLESERKRRRLR</sequence>
<gene>
    <name evidence="1" type="ORF">PG986_015001</name>
</gene>
<proteinExistence type="predicted"/>
<comment type="caution">
    <text evidence="1">The sequence shown here is derived from an EMBL/GenBank/DDBJ whole genome shotgun (WGS) entry which is preliminary data.</text>
</comment>
<evidence type="ECO:0000313" key="2">
    <source>
        <dbReference type="Proteomes" id="UP001391051"/>
    </source>
</evidence>
<dbReference type="EMBL" id="JAQQWE010000010">
    <property type="protein sequence ID" value="KAK7938133.1"/>
    <property type="molecule type" value="Genomic_DNA"/>
</dbReference>
<reference evidence="1 2" key="1">
    <citation type="submission" date="2023-01" db="EMBL/GenBank/DDBJ databases">
        <title>Analysis of 21 Apiospora genomes using comparative genomics revels a genus with tremendous synthesis potential of carbohydrate active enzymes and secondary metabolites.</title>
        <authorList>
            <person name="Sorensen T."/>
        </authorList>
    </citation>
    <scope>NUCLEOTIDE SEQUENCE [LARGE SCALE GENOMIC DNA]</scope>
    <source>
        <strain evidence="1 2">CBS 24483</strain>
    </source>
</reference>
<protein>
    <submittedName>
        <fullName evidence="1">Uncharacterized protein</fullName>
    </submittedName>
</protein>
<dbReference type="GeneID" id="92084285"/>
<dbReference type="RefSeq" id="XP_066693461.1">
    <property type="nucleotide sequence ID" value="XM_066851223.1"/>
</dbReference>
<accession>A0ABR1PUL2</accession>
<organism evidence="1 2">
    <name type="scientific">Apiospora aurea</name>
    <dbReference type="NCBI Taxonomy" id="335848"/>
    <lineage>
        <taxon>Eukaryota</taxon>
        <taxon>Fungi</taxon>
        <taxon>Dikarya</taxon>
        <taxon>Ascomycota</taxon>
        <taxon>Pezizomycotina</taxon>
        <taxon>Sordariomycetes</taxon>
        <taxon>Xylariomycetidae</taxon>
        <taxon>Amphisphaeriales</taxon>
        <taxon>Apiosporaceae</taxon>
        <taxon>Apiospora</taxon>
    </lineage>
</organism>